<evidence type="ECO:0000256" key="4">
    <source>
        <dbReference type="ARBA" id="ARBA00023136"/>
    </source>
</evidence>
<feature type="transmembrane region" description="Helical" evidence="5">
    <location>
        <begin position="173"/>
        <end position="191"/>
    </location>
</feature>
<accession>A0AA96JSX5</accession>
<name>A0AA96JSX5_9BACT</name>
<protein>
    <submittedName>
        <fullName evidence="7">SulP family inorganic anion transporter</fullName>
    </submittedName>
</protein>
<dbReference type="Pfam" id="PF01740">
    <property type="entry name" value="STAS"/>
    <property type="match status" value="1"/>
</dbReference>
<dbReference type="InterPro" id="IPR011547">
    <property type="entry name" value="SLC26A/SulP_dom"/>
</dbReference>
<feature type="transmembrane region" description="Helical" evidence="5">
    <location>
        <begin position="20"/>
        <end position="38"/>
    </location>
</feature>
<dbReference type="GO" id="GO:0016020">
    <property type="term" value="C:membrane"/>
    <property type="evidence" value="ECO:0007669"/>
    <property type="project" value="UniProtKB-SubCell"/>
</dbReference>
<keyword evidence="3 5" id="KW-1133">Transmembrane helix</keyword>
<dbReference type="EMBL" id="CP116967">
    <property type="protein sequence ID" value="WNM58768.1"/>
    <property type="molecule type" value="Genomic_DNA"/>
</dbReference>
<evidence type="ECO:0000256" key="5">
    <source>
        <dbReference type="SAM" id="Phobius"/>
    </source>
</evidence>
<evidence type="ECO:0000256" key="2">
    <source>
        <dbReference type="ARBA" id="ARBA00022692"/>
    </source>
</evidence>
<evidence type="ECO:0000256" key="1">
    <source>
        <dbReference type="ARBA" id="ARBA00004141"/>
    </source>
</evidence>
<dbReference type="KEGG" id="nall:PP769_03090"/>
<dbReference type="Proteomes" id="UP001302719">
    <property type="component" value="Chromosome"/>
</dbReference>
<evidence type="ECO:0000256" key="3">
    <source>
        <dbReference type="ARBA" id="ARBA00022989"/>
    </source>
</evidence>
<feature type="transmembrane region" description="Helical" evidence="5">
    <location>
        <begin position="198"/>
        <end position="222"/>
    </location>
</feature>
<dbReference type="Pfam" id="PF00916">
    <property type="entry name" value="Sulfate_transp"/>
    <property type="match status" value="1"/>
</dbReference>
<dbReference type="GO" id="GO:0055085">
    <property type="term" value="P:transmembrane transport"/>
    <property type="evidence" value="ECO:0007669"/>
    <property type="project" value="InterPro"/>
</dbReference>
<feature type="transmembrane region" description="Helical" evidence="5">
    <location>
        <begin position="378"/>
        <end position="408"/>
    </location>
</feature>
<reference evidence="7 8" key="1">
    <citation type="submission" date="2023-01" db="EMBL/GenBank/DDBJ databases">
        <title>Cultivation and genomic characterization of new, ubiquitous marine nitrite-oxidizing bacteria from the Nitrospirales.</title>
        <authorList>
            <person name="Mueller A.J."/>
            <person name="Daebeler A."/>
            <person name="Herbold C.W."/>
            <person name="Kirkegaard R.H."/>
            <person name="Daims H."/>
        </authorList>
    </citation>
    <scope>NUCLEOTIDE SEQUENCE [LARGE SCALE GENOMIC DNA]</scope>
    <source>
        <strain evidence="7 8">VA</strain>
    </source>
</reference>
<dbReference type="AlphaFoldDB" id="A0AA96JSX5"/>
<sequence>MTYAAQESQYNFLHIKGDVLGGLTAGVVTLPLALAFGLQSGLGAVSGLYCAILLGAIAILFGGTRTLISTPTGPMTVVAALTVSQAISFAGSLELALGTIIGIFILAGVVQIVFGLIKIGGNIKYIPYPVLSGFMTGIGIILILFEVFPLMGLSAPSTIYGVFTGGAQAFRDMNIHALALGGVTLVILYAAPKVSTTIPAALMALLFGTFLALATGLSVPLIGEVSQGLPSLQLERLLNVDVSRPSFIITAALTLGALGCIDTLLTAVIVDKITETKHQSNRELIGQGMGNVASALFGGLPGAGTTMSSIVNVKAGGRTRLAGVVSSLFLLAVLLGLGTYVQYVPIPVLAAILITVGLDIIDYKGLKEVVKVDRAESAILFIVLFLTVFVDLITAVGAGMTLSVFVFMKKMGDIGEEKIVLFPLRSLKIRKPCDLREEFVLPQDYLDTVYIKTFTGPVFFGFSHFLIDNIKQLPAVKILIFEMNRVPYLDQSAAHALELVFEYMQKRGIRVLLANVNPQPLEMLRAVNLTPRLIPEHHIFGDIFDCVRCLEEEFVSGESPLKPRVLEL</sequence>
<dbReference type="SUPFAM" id="SSF52091">
    <property type="entry name" value="SpoIIaa-like"/>
    <property type="match status" value="1"/>
</dbReference>
<feature type="transmembrane region" description="Helical" evidence="5">
    <location>
        <begin position="99"/>
        <end position="117"/>
    </location>
</feature>
<proteinExistence type="predicted"/>
<dbReference type="InterPro" id="IPR002645">
    <property type="entry name" value="STAS_dom"/>
</dbReference>
<gene>
    <name evidence="7" type="ORF">PP769_03090</name>
</gene>
<feature type="transmembrane region" description="Helical" evidence="5">
    <location>
        <begin position="247"/>
        <end position="270"/>
    </location>
</feature>
<keyword evidence="2 5" id="KW-0812">Transmembrane</keyword>
<dbReference type="PROSITE" id="PS50801">
    <property type="entry name" value="STAS"/>
    <property type="match status" value="1"/>
</dbReference>
<dbReference type="InterPro" id="IPR036513">
    <property type="entry name" value="STAS_dom_sf"/>
</dbReference>
<keyword evidence="4 5" id="KW-0472">Membrane</keyword>
<evidence type="ECO:0000313" key="8">
    <source>
        <dbReference type="Proteomes" id="UP001302719"/>
    </source>
</evidence>
<comment type="subcellular location">
    <subcellularLocation>
        <location evidence="1">Membrane</location>
        <topology evidence="1">Multi-pass membrane protein</topology>
    </subcellularLocation>
</comment>
<feature type="transmembrane region" description="Helical" evidence="5">
    <location>
        <begin position="321"/>
        <end position="340"/>
    </location>
</feature>
<evidence type="ECO:0000259" key="6">
    <source>
        <dbReference type="PROSITE" id="PS50801"/>
    </source>
</evidence>
<feature type="transmembrane region" description="Helical" evidence="5">
    <location>
        <begin position="44"/>
        <end position="63"/>
    </location>
</feature>
<dbReference type="RefSeq" id="WP_312645014.1">
    <property type="nucleotide sequence ID" value="NZ_CP116967.1"/>
</dbReference>
<feature type="transmembrane region" description="Helical" evidence="5">
    <location>
        <begin position="129"/>
        <end position="153"/>
    </location>
</feature>
<dbReference type="Gene3D" id="3.30.750.24">
    <property type="entry name" value="STAS domain"/>
    <property type="match status" value="1"/>
</dbReference>
<feature type="domain" description="STAS" evidence="6">
    <location>
        <begin position="449"/>
        <end position="550"/>
    </location>
</feature>
<organism evidence="7 8">
    <name type="scientific">Candidatus Nitrospira allomarina</name>
    <dbReference type="NCBI Taxonomy" id="3020900"/>
    <lineage>
        <taxon>Bacteria</taxon>
        <taxon>Pseudomonadati</taxon>
        <taxon>Nitrospirota</taxon>
        <taxon>Nitrospiria</taxon>
        <taxon>Nitrospirales</taxon>
        <taxon>Nitrospiraceae</taxon>
        <taxon>Nitrospira</taxon>
    </lineage>
</organism>
<evidence type="ECO:0000313" key="7">
    <source>
        <dbReference type="EMBL" id="WNM58768.1"/>
    </source>
</evidence>
<dbReference type="InterPro" id="IPR001902">
    <property type="entry name" value="SLC26A/SulP_fam"/>
</dbReference>
<dbReference type="CDD" id="cd07042">
    <property type="entry name" value="STAS_SulP_like_sulfate_transporter"/>
    <property type="match status" value="1"/>
</dbReference>
<feature type="transmembrane region" description="Helical" evidence="5">
    <location>
        <begin position="346"/>
        <end position="366"/>
    </location>
</feature>
<dbReference type="PANTHER" id="PTHR11814">
    <property type="entry name" value="SULFATE TRANSPORTER"/>
    <property type="match status" value="1"/>
</dbReference>
<keyword evidence="8" id="KW-1185">Reference proteome</keyword>